<name>A0A427XSL0_9TREE</name>
<gene>
    <name evidence="2" type="ORF">EHS24_008034</name>
</gene>
<organism evidence="2 3">
    <name type="scientific">Apiotrichum porosum</name>
    <dbReference type="NCBI Taxonomy" id="105984"/>
    <lineage>
        <taxon>Eukaryota</taxon>
        <taxon>Fungi</taxon>
        <taxon>Dikarya</taxon>
        <taxon>Basidiomycota</taxon>
        <taxon>Agaricomycotina</taxon>
        <taxon>Tremellomycetes</taxon>
        <taxon>Trichosporonales</taxon>
        <taxon>Trichosporonaceae</taxon>
        <taxon>Apiotrichum</taxon>
    </lineage>
</organism>
<dbReference type="RefSeq" id="XP_028476294.1">
    <property type="nucleotide sequence ID" value="XM_028623361.1"/>
</dbReference>
<accession>A0A427XSL0</accession>
<dbReference type="SUPFAM" id="SSF55298">
    <property type="entry name" value="YjgF-like"/>
    <property type="match status" value="1"/>
</dbReference>
<sequence length="512" mass="54590">MTPRPETYTIAPNSGNALVVSRLITGLWQLAGGHGQVDVAACTQSMNEYVDAGLTTFDMADHYGPAEQVIGAYHTSGKSGITALTKWCPKPGVVGHDACAAAVDRALLRMGVPSVDLLQYHAWRYDDPSYLTNLYHLAELQRAGKIKQLGVTNMDLLHLRMLHSSGYVLATNQVSMSVLDRRAETGGLAEWCAANDVALLAYGTLLGGFISEKWLGVAEPKDEQLSNWSLKKYKRFIDNSVATRHVLDIPGVASVIVGSRLAPSESDGSASISASTTTKTQTTNTYIDANLAAFTFTLDEDDRRAIKDAQGGLSDLPGDCGDEYRYPPYLTASGDLGDHLAEADTAAQRDMAAQVEQTIREGGRVEKSSGSPWEPVAGYCRAVRIGDHFVVAGTTTRAHPSGVGVLGGTSAADQTTNVFDIIANAVHSVGASMGDITRTRVFLVNVDQWRGVAHVHGATMARHGIRPANTMVGGSALIGDGILVEVEAEGVVGSSREIHFGAIKRVVELERN</sequence>
<dbReference type="Proteomes" id="UP000279236">
    <property type="component" value="Unassembled WGS sequence"/>
</dbReference>
<dbReference type="PANTHER" id="PTHR43147">
    <property type="entry name" value="PROTEIN TAS"/>
    <property type="match status" value="1"/>
</dbReference>
<evidence type="ECO:0000313" key="3">
    <source>
        <dbReference type="Proteomes" id="UP000279236"/>
    </source>
</evidence>
<keyword evidence="3" id="KW-1185">Reference proteome</keyword>
<dbReference type="InterPro" id="IPR035959">
    <property type="entry name" value="RutC-like_sf"/>
</dbReference>
<dbReference type="STRING" id="105984.A0A427XSL0"/>
<protein>
    <recommendedName>
        <fullName evidence="1">NADP-dependent oxidoreductase domain-containing protein</fullName>
    </recommendedName>
</protein>
<dbReference type="Pfam" id="PF01042">
    <property type="entry name" value="Ribonuc_L-PSP"/>
    <property type="match status" value="1"/>
</dbReference>
<dbReference type="GeneID" id="39592577"/>
<dbReference type="OrthoDB" id="686384at2759"/>
<dbReference type="InterPro" id="IPR036812">
    <property type="entry name" value="NAD(P)_OxRdtase_dom_sf"/>
</dbReference>
<evidence type="ECO:0000313" key="2">
    <source>
        <dbReference type="EMBL" id="RSH81839.1"/>
    </source>
</evidence>
<dbReference type="PANTHER" id="PTHR43147:SF2">
    <property type="entry name" value="NADP-DEPENDENT OXIDOREDUCTASE DOMAIN-CONTAINING PROTEIN"/>
    <property type="match status" value="1"/>
</dbReference>
<dbReference type="SUPFAM" id="SSF51430">
    <property type="entry name" value="NAD(P)-linked oxidoreductase"/>
    <property type="match status" value="1"/>
</dbReference>
<dbReference type="Gene3D" id="3.20.20.100">
    <property type="entry name" value="NADP-dependent oxidoreductase domain"/>
    <property type="match status" value="1"/>
</dbReference>
<proteinExistence type="predicted"/>
<dbReference type="EMBL" id="RSCE01000006">
    <property type="protein sequence ID" value="RSH81839.1"/>
    <property type="molecule type" value="Genomic_DNA"/>
</dbReference>
<dbReference type="Gene3D" id="3.30.1330.40">
    <property type="entry name" value="RutC-like"/>
    <property type="match status" value="1"/>
</dbReference>
<dbReference type="InterPro" id="IPR006175">
    <property type="entry name" value="YjgF/YER057c/UK114"/>
</dbReference>
<comment type="caution">
    <text evidence="2">The sequence shown here is derived from an EMBL/GenBank/DDBJ whole genome shotgun (WGS) entry which is preliminary data.</text>
</comment>
<dbReference type="AlphaFoldDB" id="A0A427XSL0"/>
<dbReference type="InterPro" id="IPR023210">
    <property type="entry name" value="NADP_OxRdtase_dom"/>
</dbReference>
<reference evidence="2 3" key="1">
    <citation type="submission" date="2018-11" db="EMBL/GenBank/DDBJ databases">
        <title>Genome sequence of Apiotrichum porosum DSM 27194.</title>
        <authorList>
            <person name="Aliyu H."/>
            <person name="Gorte O."/>
            <person name="Ochsenreither K."/>
        </authorList>
    </citation>
    <scope>NUCLEOTIDE SEQUENCE [LARGE SCALE GENOMIC DNA]</scope>
    <source>
        <strain evidence="2 3">DSM 27194</strain>
    </source>
</reference>
<feature type="domain" description="NADP-dependent oxidoreductase" evidence="1">
    <location>
        <begin position="22"/>
        <end position="308"/>
    </location>
</feature>
<evidence type="ECO:0000259" key="1">
    <source>
        <dbReference type="Pfam" id="PF00248"/>
    </source>
</evidence>
<dbReference type="Pfam" id="PF00248">
    <property type="entry name" value="Aldo_ket_red"/>
    <property type="match status" value="1"/>
</dbReference>